<feature type="compositionally biased region" description="Basic and acidic residues" evidence="17">
    <location>
        <begin position="239"/>
        <end position="248"/>
    </location>
</feature>
<keyword evidence="4" id="KW-0963">Cytoplasm</keyword>
<evidence type="ECO:0000313" key="18">
    <source>
        <dbReference type="EMBL" id="KAA0708677.1"/>
    </source>
</evidence>
<name>A0A5A9NKE1_9TELE</name>
<feature type="compositionally biased region" description="Polar residues" evidence="17">
    <location>
        <begin position="877"/>
        <end position="889"/>
    </location>
</feature>
<feature type="region of interest" description="Disordered" evidence="17">
    <location>
        <begin position="59"/>
        <end position="86"/>
    </location>
</feature>
<keyword evidence="10" id="KW-0496">Mitochondrion</keyword>
<dbReference type="GO" id="GO:0036337">
    <property type="term" value="P:Fas signaling pathway"/>
    <property type="evidence" value="ECO:0007669"/>
    <property type="project" value="TreeGrafter"/>
</dbReference>
<evidence type="ECO:0000256" key="7">
    <source>
        <dbReference type="ARBA" id="ARBA00022703"/>
    </source>
</evidence>
<keyword evidence="13" id="KW-0539">Nucleus</keyword>
<dbReference type="EMBL" id="SOYY01000018">
    <property type="protein sequence ID" value="KAA0708677.1"/>
    <property type="molecule type" value="Genomic_DNA"/>
</dbReference>
<dbReference type="GO" id="GO:0008625">
    <property type="term" value="P:extrinsic apoptotic signaling pathway via death domain receptors"/>
    <property type="evidence" value="ECO:0007669"/>
    <property type="project" value="TreeGrafter"/>
</dbReference>
<reference evidence="18 19" key="1">
    <citation type="journal article" date="2019" name="Mol. Ecol. Resour.">
        <title>Chromosome-level genome assembly of Triplophysa tibetana, a fish adapted to the harsh high-altitude environment of the Tibetan Plateau.</title>
        <authorList>
            <person name="Yang X."/>
            <person name="Liu H."/>
            <person name="Ma Z."/>
            <person name="Zou Y."/>
            <person name="Zou M."/>
            <person name="Mao Y."/>
            <person name="Li X."/>
            <person name="Wang H."/>
            <person name="Chen T."/>
            <person name="Wang W."/>
            <person name="Yang R."/>
        </authorList>
    </citation>
    <scope>NUCLEOTIDE SEQUENCE [LARGE SCALE GENOMIC DNA]</scope>
    <source>
        <strain evidence="18">TTIB1903HZAU</strain>
        <tissue evidence="18">Muscle</tissue>
    </source>
</reference>
<feature type="region of interest" description="Disordered" evidence="17">
    <location>
        <begin position="857"/>
        <end position="900"/>
    </location>
</feature>
<feature type="region of interest" description="Disordered" evidence="17">
    <location>
        <begin position="264"/>
        <end position="349"/>
    </location>
</feature>
<comment type="subcellular location">
    <subcellularLocation>
        <location evidence="3">Cytoplasm</location>
    </subcellularLocation>
    <subcellularLocation>
        <location evidence="1">Mitochondrion</location>
    </subcellularLocation>
    <subcellularLocation>
        <location evidence="2">Nucleus</location>
        <location evidence="2">PML body</location>
    </subcellularLocation>
</comment>
<evidence type="ECO:0000256" key="15">
    <source>
        <dbReference type="ARBA" id="ARBA00069865"/>
    </source>
</evidence>
<feature type="compositionally biased region" description="Acidic residues" evidence="17">
    <location>
        <begin position="791"/>
        <end position="800"/>
    </location>
</feature>
<dbReference type="InterPro" id="IPR009057">
    <property type="entry name" value="Homeodomain-like_sf"/>
</dbReference>
<feature type="compositionally biased region" description="Basic and acidic residues" evidence="17">
    <location>
        <begin position="890"/>
        <end position="899"/>
    </location>
</feature>
<feature type="compositionally biased region" description="Low complexity" evidence="17">
    <location>
        <begin position="1007"/>
        <end position="1016"/>
    </location>
</feature>
<proteinExistence type="predicted"/>
<keyword evidence="7" id="KW-0053">Apoptosis</keyword>
<evidence type="ECO:0000256" key="11">
    <source>
        <dbReference type="ARBA" id="ARBA00023159"/>
    </source>
</evidence>
<dbReference type="SUPFAM" id="SSF46689">
    <property type="entry name" value="Homeodomain-like"/>
    <property type="match status" value="1"/>
</dbReference>
<dbReference type="PANTHER" id="PTHR15489:SF2">
    <property type="entry name" value="CASP8-ASSOCIATED PROTEIN 2"/>
    <property type="match status" value="1"/>
</dbReference>
<evidence type="ECO:0000256" key="5">
    <source>
        <dbReference type="ARBA" id="ARBA00022491"/>
    </source>
</evidence>
<protein>
    <recommendedName>
        <fullName evidence="15">CASP8-associated protein 2</fullName>
    </recommendedName>
    <alternativeName>
        <fullName evidence="16">FLICE-associated huge protein</fullName>
    </alternativeName>
</protein>
<accession>A0A5A9NKE1</accession>
<dbReference type="GO" id="GO:0003714">
    <property type="term" value="F:transcription corepressor activity"/>
    <property type="evidence" value="ECO:0007669"/>
    <property type="project" value="TreeGrafter"/>
</dbReference>
<gene>
    <name evidence="18" type="ORF">E1301_Tti008069</name>
</gene>
<feature type="region of interest" description="Disordered" evidence="17">
    <location>
        <begin position="239"/>
        <end position="258"/>
    </location>
</feature>
<evidence type="ECO:0000313" key="19">
    <source>
        <dbReference type="Proteomes" id="UP000324632"/>
    </source>
</evidence>
<dbReference type="Pfam" id="PF21227">
    <property type="entry name" value="Myb_DNA-binding_7"/>
    <property type="match status" value="1"/>
</dbReference>
<feature type="compositionally biased region" description="Basic residues" evidence="17">
    <location>
        <begin position="962"/>
        <end position="976"/>
    </location>
</feature>
<comment type="caution">
    <text evidence="18">The sequence shown here is derived from an EMBL/GenBank/DDBJ whole genome shotgun (WGS) entry which is preliminary data.</text>
</comment>
<keyword evidence="6" id="KW-0597">Phosphoprotein</keyword>
<keyword evidence="5" id="KW-0678">Repressor</keyword>
<evidence type="ECO:0000256" key="3">
    <source>
        <dbReference type="ARBA" id="ARBA00004496"/>
    </source>
</evidence>
<feature type="compositionally biased region" description="Acidic residues" evidence="17">
    <location>
        <begin position="270"/>
        <end position="288"/>
    </location>
</feature>
<evidence type="ECO:0000256" key="13">
    <source>
        <dbReference type="ARBA" id="ARBA00023242"/>
    </source>
</evidence>
<dbReference type="GO" id="GO:0005739">
    <property type="term" value="C:mitochondrion"/>
    <property type="evidence" value="ECO:0007669"/>
    <property type="project" value="UniProtKB-SubCell"/>
</dbReference>
<sequence>MFQKLTVSNSTPDSIVNCQKQNFTTIVSEETSSMGIQSVPLPNSQDLLPAQNRICQENVSSSDRACNRSSEVSQSPVTMEVSSSTKSVDLDEQTTFICYAAEVSTSKQDNERASHTSKNLKPVEMFQTSDNLKSEKSLRSLAASITVREETTSSMEASFSEPDSTEKDEQNTKSSSSDVLCHDEDSMMLTLRNIKVIPEAISPLTSPVRQVKRVQPHCADKQPHVKSLSKDLSMASDKNMDMNKENKSPDSSVTTVPQMGTVDALSVSGTEEEELEEGEIVSESEEEGPLFIQTPPREQDKSTSGSLSSPKLSSVGKRASQKKSCAPVKDSNPKSSVTPPSSTSPSSNKRRFKTVSLPLVAAVLTLDEFMDRLANIRVKLRRKYMKLHKNVTSTSFCCIVDMSQASFTEFVNAADLDKLCLQGNNMKDKLNKIITSIMSKVTKNGIVNRIFDQKAGDLKQKLWTFVDGQFDFLFKELKAAFGNTIEPSVNARSTEDKNATLTGKEVVEKDLETSLHRAKKAKVDTGNCSKETPPIMLPPPRGLGSRGKNIKAVMQEDEEPTNMKTSQQLPTSSSVKSVLEKSVLESTSGFENKISPYVRRLSNNGSTHDKSDFDILTEQQASSLTYNLVSDCQMGEIFKCLLQGSDLLEPGLPLGDSQCWPVSTPRKEDVPGDSLIAIMTPNKTTPSKFSASWSSISPYKFSSNSKMLIDPAILDESCLLEIPSSSEPSRLPTQSTVTSQRTFSILAEDLAVSLTIPSPLKSDSHLSFLHPGTGQPLSAPNSIMSAHYSEDALDGEDPTEQDIHLSLDTDNSSCESSPDRKWEDSDPTGFQFKPNLPMQAVVMERSNDHFIVRIRHTSTSPTESDQNEEKMEPVLTAKQQPALNPNHYPSQKDENTHEETAEEILEMSLESCHISDKLLDAHPSSQKSPSEDVCDSKAKQVSSDALLEVSSVEVKTTEQRLSRKRKKHHSKPRAKRSKTDKSQDKHRKTRHTRRSKSPKESNPKGAVSPVSSSSLSAKNVIKKKGEVVATWTRDEDRDILVELKTKGASPNTFAALSRRLKKSTEQIEERFTQLLKLFKKKEKMEN</sequence>
<evidence type="ECO:0000256" key="9">
    <source>
        <dbReference type="ARBA" id="ARBA00023015"/>
    </source>
</evidence>
<evidence type="ECO:0000256" key="10">
    <source>
        <dbReference type="ARBA" id="ARBA00023128"/>
    </source>
</evidence>
<evidence type="ECO:0000256" key="4">
    <source>
        <dbReference type="ARBA" id="ARBA00022490"/>
    </source>
</evidence>
<dbReference type="Gene3D" id="1.10.10.60">
    <property type="entry name" value="Homeodomain-like"/>
    <property type="match status" value="1"/>
</dbReference>
<dbReference type="InterPro" id="IPR039674">
    <property type="entry name" value="FLASH"/>
</dbReference>
<keyword evidence="14" id="KW-0131">Cell cycle</keyword>
<evidence type="ECO:0000256" key="2">
    <source>
        <dbReference type="ARBA" id="ARBA00004322"/>
    </source>
</evidence>
<evidence type="ECO:0000256" key="12">
    <source>
        <dbReference type="ARBA" id="ARBA00023163"/>
    </source>
</evidence>
<feature type="compositionally biased region" description="Basic residues" evidence="17">
    <location>
        <begin position="984"/>
        <end position="996"/>
    </location>
</feature>
<keyword evidence="8" id="KW-0007">Acetylation</keyword>
<keyword evidence="11" id="KW-0010">Activator</keyword>
<feature type="compositionally biased region" description="Polar residues" evidence="17">
    <location>
        <begin position="249"/>
        <end position="258"/>
    </location>
</feature>
<dbReference type="FunFam" id="1.10.10.60:FF:000265">
    <property type="entry name" value="CASP8-associated protein 2 isoform X1"/>
    <property type="match status" value="1"/>
</dbReference>
<keyword evidence="19" id="KW-1185">Reference proteome</keyword>
<dbReference type="AlphaFoldDB" id="A0A5A9NKE1"/>
<feature type="region of interest" description="Disordered" evidence="17">
    <location>
        <begin position="791"/>
        <end position="833"/>
    </location>
</feature>
<evidence type="ECO:0000256" key="14">
    <source>
        <dbReference type="ARBA" id="ARBA00023306"/>
    </source>
</evidence>
<dbReference type="PANTHER" id="PTHR15489">
    <property type="entry name" value="CASPASE 8 ASSOCIATED PROTEIN 2"/>
    <property type="match status" value="1"/>
</dbReference>
<evidence type="ECO:0000256" key="17">
    <source>
        <dbReference type="SAM" id="MobiDB-lite"/>
    </source>
</evidence>
<feature type="compositionally biased region" description="Low complexity" evidence="17">
    <location>
        <begin position="302"/>
        <end position="314"/>
    </location>
</feature>
<organism evidence="18 19">
    <name type="scientific">Triplophysa tibetana</name>
    <dbReference type="NCBI Taxonomy" id="1572043"/>
    <lineage>
        <taxon>Eukaryota</taxon>
        <taxon>Metazoa</taxon>
        <taxon>Chordata</taxon>
        <taxon>Craniata</taxon>
        <taxon>Vertebrata</taxon>
        <taxon>Euteleostomi</taxon>
        <taxon>Actinopterygii</taxon>
        <taxon>Neopterygii</taxon>
        <taxon>Teleostei</taxon>
        <taxon>Ostariophysi</taxon>
        <taxon>Cypriniformes</taxon>
        <taxon>Nemacheilidae</taxon>
        <taxon>Triplophysa</taxon>
    </lineage>
</organism>
<evidence type="ECO:0000256" key="8">
    <source>
        <dbReference type="ARBA" id="ARBA00022990"/>
    </source>
</evidence>
<evidence type="ECO:0000256" key="16">
    <source>
        <dbReference type="ARBA" id="ARBA00078515"/>
    </source>
</evidence>
<dbReference type="Proteomes" id="UP000324632">
    <property type="component" value="Chromosome 18"/>
</dbReference>
<dbReference type="GO" id="GO:0016605">
    <property type="term" value="C:PML body"/>
    <property type="evidence" value="ECO:0007669"/>
    <property type="project" value="UniProtKB-SubCell"/>
</dbReference>
<feature type="region of interest" description="Disordered" evidence="17">
    <location>
        <begin position="517"/>
        <end position="546"/>
    </location>
</feature>
<feature type="region of interest" description="Disordered" evidence="17">
    <location>
        <begin position="145"/>
        <end position="180"/>
    </location>
</feature>
<feature type="region of interest" description="Disordered" evidence="17">
    <location>
        <begin position="920"/>
        <end position="1017"/>
    </location>
</feature>
<evidence type="ECO:0000256" key="6">
    <source>
        <dbReference type="ARBA" id="ARBA00022553"/>
    </source>
</evidence>
<feature type="compositionally biased region" description="Low complexity" evidence="17">
    <location>
        <begin position="333"/>
        <end position="347"/>
    </location>
</feature>
<keyword evidence="12" id="KW-0804">Transcription</keyword>
<keyword evidence="9" id="KW-0805">Transcription regulation</keyword>
<evidence type="ECO:0000256" key="1">
    <source>
        <dbReference type="ARBA" id="ARBA00004173"/>
    </source>
</evidence>